<dbReference type="NCBIfam" id="TIGR02937">
    <property type="entry name" value="sigma70-ECF"/>
    <property type="match status" value="1"/>
</dbReference>
<dbReference type="InterPro" id="IPR013325">
    <property type="entry name" value="RNA_pol_sigma_r2"/>
</dbReference>
<dbReference type="HOGENOM" id="CLU_047691_12_5_0"/>
<feature type="domain" description="RNA polymerase sigma factor 70 region 4 type 2" evidence="7">
    <location>
        <begin position="128"/>
        <end position="178"/>
    </location>
</feature>
<keyword evidence="4" id="KW-0238">DNA-binding</keyword>
<dbReference type="Pfam" id="PF04542">
    <property type="entry name" value="Sigma70_r2"/>
    <property type="match status" value="1"/>
</dbReference>
<keyword evidence="5" id="KW-0804">Transcription</keyword>
<dbReference type="KEGG" id="sus:Acid_0137"/>
<dbReference type="InParanoid" id="Q02CR4"/>
<evidence type="ECO:0000256" key="5">
    <source>
        <dbReference type="ARBA" id="ARBA00023163"/>
    </source>
</evidence>
<dbReference type="Pfam" id="PF08281">
    <property type="entry name" value="Sigma70_r4_2"/>
    <property type="match status" value="1"/>
</dbReference>
<organism evidence="8">
    <name type="scientific">Solibacter usitatus (strain Ellin6076)</name>
    <dbReference type="NCBI Taxonomy" id="234267"/>
    <lineage>
        <taxon>Bacteria</taxon>
        <taxon>Pseudomonadati</taxon>
        <taxon>Acidobacteriota</taxon>
        <taxon>Terriglobia</taxon>
        <taxon>Bryobacterales</taxon>
        <taxon>Solibacteraceae</taxon>
        <taxon>Candidatus Solibacter</taxon>
    </lineage>
</organism>
<evidence type="ECO:0000256" key="4">
    <source>
        <dbReference type="ARBA" id="ARBA00023125"/>
    </source>
</evidence>
<dbReference type="Gene3D" id="1.10.1740.10">
    <property type="match status" value="1"/>
</dbReference>
<evidence type="ECO:0000256" key="3">
    <source>
        <dbReference type="ARBA" id="ARBA00023082"/>
    </source>
</evidence>
<comment type="similarity">
    <text evidence="1">Belongs to the sigma-70 factor family. ECF subfamily.</text>
</comment>
<dbReference type="SUPFAM" id="SSF88659">
    <property type="entry name" value="Sigma3 and sigma4 domains of RNA polymerase sigma factors"/>
    <property type="match status" value="1"/>
</dbReference>
<feature type="domain" description="RNA polymerase sigma-70 region 2" evidence="6">
    <location>
        <begin position="30"/>
        <end position="90"/>
    </location>
</feature>
<proteinExistence type="inferred from homology"/>
<dbReference type="InterPro" id="IPR013324">
    <property type="entry name" value="RNA_pol_sigma_r3/r4-like"/>
</dbReference>
<protein>
    <submittedName>
        <fullName evidence="8">RNA polymerase, sigma-24 subunit, ECF subfamily</fullName>
    </submittedName>
</protein>
<dbReference type="InterPro" id="IPR036388">
    <property type="entry name" value="WH-like_DNA-bd_sf"/>
</dbReference>
<dbReference type="Gene3D" id="1.10.10.10">
    <property type="entry name" value="Winged helix-like DNA-binding domain superfamily/Winged helix DNA-binding domain"/>
    <property type="match status" value="1"/>
</dbReference>
<dbReference type="GO" id="GO:0003677">
    <property type="term" value="F:DNA binding"/>
    <property type="evidence" value="ECO:0007669"/>
    <property type="project" value="UniProtKB-KW"/>
</dbReference>
<gene>
    <name evidence="8" type="ordered locus">Acid_0137</name>
</gene>
<evidence type="ECO:0000313" key="8">
    <source>
        <dbReference type="EMBL" id="ABJ81152.1"/>
    </source>
</evidence>
<dbReference type="SUPFAM" id="SSF88946">
    <property type="entry name" value="Sigma2 domain of RNA polymerase sigma factors"/>
    <property type="match status" value="1"/>
</dbReference>
<dbReference type="InterPro" id="IPR007627">
    <property type="entry name" value="RNA_pol_sigma70_r2"/>
</dbReference>
<dbReference type="InterPro" id="IPR013249">
    <property type="entry name" value="RNA_pol_sigma70_r4_t2"/>
</dbReference>
<dbReference type="PANTHER" id="PTHR43133:SF8">
    <property type="entry name" value="RNA POLYMERASE SIGMA FACTOR HI_1459-RELATED"/>
    <property type="match status" value="1"/>
</dbReference>
<dbReference type="PANTHER" id="PTHR43133">
    <property type="entry name" value="RNA POLYMERASE ECF-TYPE SIGMA FACTO"/>
    <property type="match status" value="1"/>
</dbReference>
<evidence type="ECO:0000256" key="1">
    <source>
        <dbReference type="ARBA" id="ARBA00010641"/>
    </source>
</evidence>
<keyword evidence="2" id="KW-0805">Transcription regulation</keyword>
<dbReference type="InterPro" id="IPR014284">
    <property type="entry name" value="RNA_pol_sigma-70_dom"/>
</dbReference>
<dbReference type="OrthoDB" id="121429at2"/>
<reference evidence="8" key="1">
    <citation type="submission" date="2006-10" db="EMBL/GenBank/DDBJ databases">
        <title>Complete sequence of Solibacter usitatus Ellin6076.</title>
        <authorList>
            <consortium name="US DOE Joint Genome Institute"/>
            <person name="Copeland A."/>
            <person name="Lucas S."/>
            <person name="Lapidus A."/>
            <person name="Barry K."/>
            <person name="Detter J.C."/>
            <person name="Glavina del Rio T."/>
            <person name="Hammon N."/>
            <person name="Israni S."/>
            <person name="Dalin E."/>
            <person name="Tice H."/>
            <person name="Pitluck S."/>
            <person name="Thompson L.S."/>
            <person name="Brettin T."/>
            <person name="Bruce D."/>
            <person name="Han C."/>
            <person name="Tapia R."/>
            <person name="Gilna P."/>
            <person name="Schmutz J."/>
            <person name="Larimer F."/>
            <person name="Land M."/>
            <person name="Hauser L."/>
            <person name="Kyrpides N."/>
            <person name="Mikhailova N."/>
            <person name="Janssen P.H."/>
            <person name="Kuske C.R."/>
            <person name="Richardson P."/>
        </authorList>
    </citation>
    <scope>NUCLEOTIDE SEQUENCE</scope>
    <source>
        <strain evidence="8">Ellin6076</strain>
    </source>
</reference>
<dbReference type="InterPro" id="IPR039425">
    <property type="entry name" value="RNA_pol_sigma-70-like"/>
</dbReference>
<dbReference type="STRING" id="234267.Acid_0137"/>
<sequence>MSSYASGEQFVGLIRQEKSGTALQDQVSQLFEEARDDVYRYLLTIGLYPPQAQEAVQEVFLRLYTTLRKGEEIQNPRAWIFRVAHNLGLKIRTRQHSEQPFDPELSVQYASQAASPEAELLERERMLRFHGAVQGLSEQQRRCLFLRMEGLRYPEIGSALGISASAVGEFLRRAMVRLKKVRDE</sequence>
<name>Q02CR4_SOLUE</name>
<dbReference type="GO" id="GO:0016987">
    <property type="term" value="F:sigma factor activity"/>
    <property type="evidence" value="ECO:0007669"/>
    <property type="project" value="UniProtKB-KW"/>
</dbReference>
<keyword evidence="3" id="KW-0731">Sigma factor</keyword>
<evidence type="ECO:0000256" key="2">
    <source>
        <dbReference type="ARBA" id="ARBA00023015"/>
    </source>
</evidence>
<evidence type="ECO:0000259" key="6">
    <source>
        <dbReference type="Pfam" id="PF04542"/>
    </source>
</evidence>
<dbReference type="EMBL" id="CP000473">
    <property type="protein sequence ID" value="ABJ81152.1"/>
    <property type="molecule type" value="Genomic_DNA"/>
</dbReference>
<dbReference type="eggNOG" id="COG1595">
    <property type="taxonomic scope" value="Bacteria"/>
</dbReference>
<dbReference type="AlphaFoldDB" id="Q02CR4"/>
<dbReference type="GO" id="GO:0006352">
    <property type="term" value="P:DNA-templated transcription initiation"/>
    <property type="evidence" value="ECO:0007669"/>
    <property type="project" value="InterPro"/>
</dbReference>
<evidence type="ECO:0000259" key="7">
    <source>
        <dbReference type="Pfam" id="PF08281"/>
    </source>
</evidence>
<accession>Q02CR4</accession>